<keyword evidence="2" id="KW-1185">Reference proteome</keyword>
<gene>
    <name evidence="1" type="ORF">jaqu_03800</name>
</gene>
<dbReference type="EMBL" id="JYFE01000012">
    <property type="protein sequence ID" value="KIT17872.1"/>
    <property type="molecule type" value="Genomic_DNA"/>
</dbReference>
<dbReference type="Proteomes" id="UP000032232">
    <property type="component" value="Unassembled WGS sequence"/>
</dbReference>
<dbReference type="STRING" id="935700.jaqu_03800"/>
<evidence type="ECO:0008006" key="3">
    <source>
        <dbReference type="Google" id="ProtNLM"/>
    </source>
</evidence>
<dbReference type="RefSeq" id="WP_043917247.1">
    <property type="nucleotide sequence ID" value="NZ_FZPF01000001.1"/>
</dbReference>
<reference evidence="1 2" key="1">
    <citation type="submission" date="2015-02" db="EMBL/GenBank/DDBJ databases">
        <title>Genome Sequence of Jannaschia aquimarina DSM28248, a member of the Roseobacter clade.</title>
        <authorList>
            <person name="Voget S."/>
            <person name="Daniel R."/>
        </authorList>
    </citation>
    <scope>NUCLEOTIDE SEQUENCE [LARGE SCALE GENOMIC DNA]</scope>
    <source>
        <strain evidence="1 2">GSW-M26</strain>
    </source>
</reference>
<evidence type="ECO:0000313" key="2">
    <source>
        <dbReference type="Proteomes" id="UP000032232"/>
    </source>
</evidence>
<sequence length="215" mass="23275">MAAPALTVLMLDTAFPRIPGDVACPASYREPVEILRVPVTVAQAVHWQPELLDVAPFEAALARARGELVTTSCGFLAPWHDHLARLADRPFLASVLNAPPVEESLLLTYDACALGPAHLAGWRNVAFTGLPPDGHLRDVIGNGRDRIDFARAEAEVVATVHQNLTDQEAVVLECTNLPPFAPALRMATERPVHHILTALEALRPGLVRREFLTAG</sequence>
<organism evidence="1 2">
    <name type="scientific">Jannaschia aquimarina</name>
    <dbReference type="NCBI Taxonomy" id="935700"/>
    <lineage>
        <taxon>Bacteria</taxon>
        <taxon>Pseudomonadati</taxon>
        <taxon>Pseudomonadota</taxon>
        <taxon>Alphaproteobacteria</taxon>
        <taxon>Rhodobacterales</taxon>
        <taxon>Roseobacteraceae</taxon>
        <taxon>Jannaschia</taxon>
    </lineage>
</organism>
<dbReference type="OrthoDB" id="5465390at2"/>
<dbReference type="PATRIC" id="fig|935700.4.peg.408"/>
<protein>
    <recommendedName>
        <fullName evidence="3">Asp/Glu/Hydantoin racemase</fullName>
    </recommendedName>
</protein>
<evidence type="ECO:0000313" key="1">
    <source>
        <dbReference type="EMBL" id="KIT17872.1"/>
    </source>
</evidence>
<proteinExistence type="predicted"/>
<name>A0A0D1CSY8_9RHOB</name>
<accession>A0A0D1CSY8</accession>
<comment type="caution">
    <text evidence="1">The sequence shown here is derived from an EMBL/GenBank/DDBJ whole genome shotgun (WGS) entry which is preliminary data.</text>
</comment>
<dbReference type="AlphaFoldDB" id="A0A0D1CSY8"/>